<evidence type="ECO:0000256" key="5">
    <source>
        <dbReference type="ARBA" id="ARBA00038359"/>
    </source>
</evidence>
<feature type="domain" description="Rhodopsin" evidence="8">
    <location>
        <begin position="49"/>
        <end position="285"/>
    </location>
</feature>
<evidence type="ECO:0000256" key="6">
    <source>
        <dbReference type="SAM" id="MobiDB-lite"/>
    </source>
</evidence>
<dbReference type="OrthoDB" id="5417844at2759"/>
<feature type="transmembrane region" description="Helical" evidence="7">
    <location>
        <begin position="65"/>
        <end position="84"/>
    </location>
</feature>
<evidence type="ECO:0000313" key="10">
    <source>
        <dbReference type="Proteomes" id="UP000756132"/>
    </source>
</evidence>
<keyword evidence="2 7" id="KW-0812">Transmembrane</keyword>
<dbReference type="EMBL" id="CP090166">
    <property type="protein sequence ID" value="UJO16580.1"/>
    <property type="molecule type" value="Genomic_DNA"/>
</dbReference>
<keyword evidence="3 7" id="KW-1133">Transmembrane helix</keyword>
<dbReference type="KEGG" id="ffu:CLAFUR5_04227"/>
<dbReference type="Proteomes" id="UP000756132">
    <property type="component" value="Chromosome 4"/>
</dbReference>
<feature type="transmembrane region" description="Helical" evidence="7">
    <location>
        <begin position="104"/>
        <end position="130"/>
    </location>
</feature>
<dbReference type="InterPro" id="IPR052337">
    <property type="entry name" value="SAT4-like"/>
</dbReference>
<feature type="transmembrane region" description="Helical" evidence="7">
    <location>
        <begin position="142"/>
        <end position="164"/>
    </location>
</feature>
<feature type="transmembrane region" description="Helical" evidence="7">
    <location>
        <begin position="261"/>
        <end position="284"/>
    </location>
</feature>
<protein>
    <submittedName>
        <fullName evidence="9">Satratoxin biosynthesis SC1 cluster protein 4</fullName>
    </submittedName>
</protein>
<keyword evidence="10" id="KW-1185">Reference proteome</keyword>
<evidence type="ECO:0000313" key="9">
    <source>
        <dbReference type="EMBL" id="UJO16580.1"/>
    </source>
</evidence>
<dbReference type="RefSeq" id="XP_047760946.1">
    <property type="nucleotide sequence ID" value="XM_047903375.1"/>
</dbReference>
<dbReference type="GeneID" id="71984105"/>
<evidence type="ECO:0000256" key="2">
    <source>
        <dbReference type="ARBA" id="ARBA00022692"/>
    </source>
</evidence>
<evidence type="ECO:0000256" key="1">
    <source>
        <dbReference type="ARBA" id="ARBA00004141"/>
    </source>
</evidence>
<dbReference type="PANTHER" id="PTHR33048:SF47">
    <property type="entry name" value="INTEGRAL MEMBRANE PROTEIN-RELATED"/>
    <property type="match status" value="1"/>
</dbReference>
<evidence type="ECO:0000256" key="7">
    <source>
        <dbReference type="SAM" id="Phobius"/>
    </source>
</evidence>
<reference evidence="9" key="2">
    <citation type="journal article" date="2022" name="Microb. Genom.">
        <title>A chromosome-scale genome assembly of the tomato pathogen Cladosporium fulvum reveals a compartmentalized genome architecture and the presence of a dispensable chromosome.</title>
        <authorList>
            <person name="Zaccaron A.Z."/>
            <person name="Chen L.H."/>
            <person name="Samaras A."/>
            <person name="Stergiopoulos I."/>
        </authorList>
    </citation>
    <scope>NUCLEOTIDE SEQUENCE</scope>
    <source>
        <strain evidence="9">Race5_Kim</strain>
    </source>
</reference>
<proteinExistence type="inferred from homology"/>
<comment type="similarity">
    <text evidence="5">Belongs to the SAT4 family.</text>
</comment>
<organism evidence="9 10">
    <name type="scientific">Passalora fulva</name>
    <name type="common">Tomato leaf mold</name>
    <name type="synonym">Cladosporium fulvum</name>
    <dbReference type="NCBI Taxonomy" id="5499"/>
    <lineage>
        <taxon>Eukaryota</taxon>
        <taxon>Fungi</taxon>
        <taxon>Dikarya</taxon>
        <taxon>Ascomycota</taxon>
        <taxon>Pezizomycotina</taxon>
        <taxon>Dothideomycetes</taxon>
        <taxon>Dothideomycetidae</taxon>
        <taxon>Mycosphaerellales</taxon>
        <taxon>Mycosphaerellaceae</taxon>
        <taxon>Fulvia</taxon>
    </lineage>
</organism>
<evidence type="ECO:0000256" key="4">
    <source>
        <dbReference type="ARBA" id="ARBA00023136"/>
    </source>
</evidence>
<comment type="subcellular location">
    <subcellularLocation>
        <location evidence="1">Membrane</location>
        <topology evidence="1">Multi-pass membrane protein</topology>
    </subcellularLocation>
</comment>
<feature type="region of interest" description="Disordered" evidence="6">
    <location>
        <begin position="294"/>
        <end position="318"/>
    </location>
</feature>
<dbReference type="InterPro" id="IPR049326">
    <property type="entry name" value="Rhodopsin_dom_fungi"/>
</dbReference>
<feature type="transmembrane region" description="Helical" evidence="7">
    <location>
        <begin position="32"/>
        <end position="53"/>
    </location>
</feature>
<evidence type="ECO:0000256" key="3">
    <source>
        <dbReference type="ARBA" id="ARBA00022989"/>
    </source>
</evidence>
<dbReference type="AlphaFoldDB" id="A0A9Q8LFL1"/>
<dbReference type="OMA" id="KCFFANE"/>
<feature type="transmembrane region" description="Helical" evidence="7">
    <location>
        <begin position="184"/>
        <end position="205"/>
    </location>
</feature>
<dbReference type="GO" id="GO:0016020">
    <property type="term" value="C:membrane"/>
    <property type="evidence" value="ECO:0007669"/>
    <property type="project" value="UniProtKB-SubCell"/>
</dbReference>
<gene>
    <name evidence="9" type="ORF">CLAFUR5_04227</name>
</gene>
<sequence>MAPASDAFANFASQLPKGPRETWPNDDRGPSIQAIQILLIIFASSAVALRFTARRLSSFGLWWDDWTILAALGLSLAVNVANLVGVSQGLGKHIWNVNDLGKSYLRTLFATELIFNTALALNKLGVLFMYHRLFEVERKITIAVKVLASIVIAWWVAVEVTTLLQCRPIHIFWNYSLEGKCIDIVTFFEGSAIPNAIIDIAILLLPQQIIWKLRLSRGNRIALCGIFLLGAFTSASSIGRLVAIIRFHNGIDFTFKAFDAIVWYSLEPAVGIICACLPCLGPLLRNLPGSPFASHGSNSASNPPSNTISGQAAPRAHRHLDTDTASITKLTTDYSSKTSMYGPTSDGMDDFIHHLDAEEGHEMTAIPANSTTQARLPISS</sequence>
<name>A0A9Q8LFL1_PASFU</name>
<evidence type="ECO:0000259" key="8">
    <source>
        <dbReference type="Pfam" id="PF20684"/>
    </source>
</evidence>
<feature type="compositionally biased region" description="Polar residues" evidence="6">
    <location>
        <begin position="295"/>
        <end position="310"/>
    </location>
</feature>
<accession>A0A9Q8LFL1</accession>
<reference evidence="9" key="1">
    <citation type="submission" date="2021-12" db="EMBL/GenBank/DDBJ databases">
        <authorList>
            <person name="Zaccaron A."/>
            <person name="Stergiopoulos I."/>
        </authorList>
    </citation>
    <scope>NUCLEOTIDE SEQUENCE</scope>
    <source>
        <strain evidence="9">Race5_Kim</strain>
    </source>
</reference>
<dbReference type="Pfam" id="PF20684">
    <property type="entry name" value="Fung_rhodopsin"/>
    <property type="match status" value="1"/>
</dbReference>
<dbReference type="PANTHER" id="PTHR33048">
    <property type="entry name" value="PTH11-LIKE INTEGRAL MEMBRANE PROTEIN (AFU_ORTHOLOGUE AFUA_5G11245)"/>
    <property type="match status" value="1"/>
</dbReference>
<keyword evidence="4 7" id="KW-0472">Membrane</keyword>
<feature type="transmembrane region" description="Helical" evidence="7">
    <location>
        <begin position="226"/>
        <end position="249"/>
    </location>
</feature>